<dbReference type="EMBL" id="CAIT01000010">
    <property type="protein sequence ID" value="CCH57014.1"/>
    <property type="molecule type" value="Genomic_DNA"/>
</dbReference>
<dbReference type="Pfam" id="PF20703">
    <property type="entry name" value="nSTAND1"/>
    <property type="match status" value="1"/>
</dbReference>
<accession>I2GSY5</accession>
<evidence type="ECO:0000259" key="2">
    <source>
        <dbReference type="Pfam" id="PF20703"/>
    </source>
</evidence>
<organism evidence="3 4">
    <name type="scientific">Fibrisoma limi BUZ 3</name>
    <dbReference type="NCBI Taxonomy" id="1185876"/>
    <lineage>
        <taxon>Bacteria</taxon>
        <taxon>Pseudomonadati</taxon>
        <taxon>Bacteroidota</taxon>
        <taxon>Cytophagia</taxon>
        <taxon>Cytophagales</taxon>
        <taxon>Spirosomataceae</taxon>
        <taxon>Fibrisoma</taxon>
    </lineage>
</organism>
<comment type="caution">
    <text evidence="3">The sequence shown here is derived from an EMBL/GenBank/DDBJ whole genome shotgun (WGS) entry which is preliminary data.</text>
</comment>
<dbReference type="OrthoDB" id="1090410at2"/>
<dbReference type="RefSeq" id="WP_009285575.1">
    <property type="nucleotide sequence ID" value="NZ_CAIT01000010.1"/>
</dbReference>
<dbReference type="STRING" id="1185876.BN8_06411"/>
<dbReference type="InterPro" id="IPR027417">
    <property type="entry name" value="P-loop_NTPase"/>
</dbReference>
<keyword evidence="1" id="KW-0812">Transmembrane</keyword>
<reference evidence="3 4" key="1">
    <citation type="journal article" date="2012" name="J. Bacteriol.">
        <title>Genome Sequence of the Filamentous Bacterium Fibrisoma limi BUZ 3T.</title>
        <authorList>
            <person name="Filippini M."/>
            <person name="Qi W."/>
            <person name="Jaenicke S."/>
            <person name="Goesmann A."/>
            <person name="Smits T.H."/>
            <person name="Bagheri H.C."/>
        </authorList>
    </citation>
    <scope>NUCLEOTIDE SEQUENCE [LARGE SCALE GENOMIC DNA]</scope>
    <source>
        <strain evidence="4">BUZ 3T</strain>
    </source>
</reference>
<dbReference type="Proteomes" id="UP000009309">
    <property type="component" value="Unassembled WGS sequence"/>
</dbReference>
<evidence type="ECO:0000313" key="3">
    <source>
        <dbReference type="EMBL" id="CCH57014.1"/>
    </source>
</evidence>
<dbReference type="InterPro" id="IPR025662">
    <property type="entry name" value="Sigma_54_int_dom_ATP-bd_1"/>
</dbReference>
<dbReference type="SUPFAM" id="SSF52540">
    <property type="entry name" value="P-loop containing nucleoside triphosphate hydrolases"/>
    <property type="match status" value="1"/>
</dbReference>
<evidence type="ECO:0000256" key="1">
    <source>
        <dbReference type="SAM" id="Phobius"/>
    </source>
</evidence>
<dbReference type="Gene3D" id="3.40.50.300">
    <property type="entry name" value="P-loop containing nucleotide triphosphate hydrolases"/>
    <property type="match status" value="1"/>
</dbReference>
<keyword evidence="4" id="KW-1185">Reference proteome</keyword>
<dbReference type="eggNOG" id="COG1672">
    <property type="taxonomic scope" value="Bacteria"/>
</dbReference>
<feature type="domain" description="Novel STAND NTPase 1" evidence="2">
    <location>
        <begin position="16"/>
        <end position="391"/>
    </location>
</feature>
<sequence>MTATPPQVHKPVTKSPFKFLDAYTAQDKDCFFGRELEQQRLVELIFRSKLLLIYGQSGTGKSSLVQCGLASVMPSTDYFPLIVRRRSNFIKSLQVSLSTLLDHNDETDPIDALNRLSGYLMRPVYLIFDQFEEIFISGDRPEQIQFFELLKALYTSPGQFKLLLVMREEYIAYLYPFEDNLPTLFDFRLRLEPMSEKNLRAVIVGTCEVAGIRINNPDQTVPAIIATNQSSKNPFQLPYLQVYLDRLWRKAINNQNAQPVIFSPELVSQVGKIDDVLAQFVTEQSEEISDKLADDEKSAVKAILEALVTYEGTRRECTVDMLVNETGYRPVFIHQIGEALEAARIVQFEDGSYELAHDSLARVIDQGRSTEQRQINDILKRLKEAYQEYVVNHGAQDLLLPQRRLAEIGLYEIAIRTELERSAPNGAGILQFITASISYLEQKRLAEVDEQRRKNNRLRLTIIGVTALLILAVIAMGFALKQKSDADKAKEQAEAALNSVTLQRARAAYSKGLRYAEYNEPNLAKKSFGEATALINQLPPAPNFPYDEQQEARRNLAQLKAKLQPSAIPKPSRP</sequence>
<dbReference type="AlphaFoldDB" id="I2GSY5"/>
<evidence type="ECO:0000313" key="4">
    <source>
        <dbReference type="Proteomes" id="UP000009309"/>
    </source>
</evidence>
<proteinExistence type="predicted"/>
<keyword evidence="1" id="KW-0472">Membrane</keyword>
<protein>
    <recommendedName>
        <fullName evidence="2">Novel STAND NTPase 1 domain-containing protein</fullName>
    </recommendedName>
</protein>
<name>I2GSY5_9BACT</name>
<dbReference type="InterPro" id="IPR049052">
    <property type="entry name" value="nSTAND1"/>
</dbReference>
<gene>
    <name evidence="3" type="ORF">BN8_06411</name>
</gene>
<feature type="transmembrane region" description="Helical" evidence="1">
    <location>
        <begin position="460"/>
        <end position="480"/>
    </location>
</feature>
<dbReference type="PROSITE" id="PS00675">
    <property type="entry name" value="SIGMA54_INTERACT_1"/>
    <property type="match status" value="1"/>
</dbReference>
<keyword evidence="1" id="KW-1133">Transmembrane helix</keyword>